<dbReference type="SUPFAM" id="SSF53335">
    <property type="entry name" value="S-adenosyl-L-methionine-dependent methyltransferases"/>
    <property type="match status" value="1"/>
</dbReference>
<protein>
    <submittedName>
        <fullName evidence="1">16S rRNA (Cytosine(1402)-N(4))-methyltransferase</fullName>
    </submittedName>
</protein>
<keyword evidence="2" id="KW-1185">Reference proteome</keyword>
<name>A0A1B1Z744_9BACL</name>
<dbReference type="RefSeq" id="WP_066291855.1">
    <property type="nucleotide sequence ID" value="NZ_CP016761.1"/>
</dbReference>
<dbReference type="AlphaFoldDB" id="A0A1B1Z744"/>
<dbReference type="Gene3D" id="3.40.50.150">
    <property type="entry name" value="Vaccinia Virus protein VP39"/>
    <property type="match status" value="1"/>
</dbReference>
<dbReference type="PANTHER" id="PTHR35276">
    <property type="entry name" value="S-ADENOSYL-L-METHIONINE-DEPENDENT METHYLTRANSFERASES SUPERFAMILY PROTEIN"/>
    <property type="match status" value="1"/>
</dbReference>
<reference evidence="1 2" key="1">
    <citation type="submission" date="2016-08" db="EMBL/GenBank/DDBJ databases">
        <title>Complete genome sequence of Fictibacillus arsenicus G25-54, a strain with toxicity to nematodes and a potential arsenic-resistance activity.</title>
        <authorList>
            <person name="Zheng Z."/>
        </authorList>
    </citation>
    <scope>NUCLEOTIDE SEQUENCE [LARGE SCALE GENOMIC DNA]</scope>
    <source>
        <strain evidence="1 2">G25-54</strain>
    </source>
</reference>
<dbReference type="KEGG" id="far:ABE41_014815"/>
<dbReference type="Pfam" id="PF06962">
    <property type="entry name" value="rRNA_methylase"/>
    <property type="match status" value="1"/>
</dbReference>
<keyword evidence="1" id="KW-0808">Transferase</keyword>
<dbReference type="InterPro" id="IPR010719">
    <property type="entry name" value="MnmM_MeTrfase"/>
</dbReference>
<dbReference type="Proteomes" id="UP000077412">
    <property type="component" value="Chromosome"/>
</dbReference>
<dbReference type="EMBL" id="CP016761">
    <property type="protein sequence ID" value="ANX13278.1"/>
    <property type="molecule type" value="Genomic_DNA"/>
</dbReference>
<evidence type="ECO:0000313" key="1">
    <source>
        <dbReference type="EMBL" id="ANX13278.1"/>
    </source>
</evidence>
<organism evidence="1 2">
    <name type="scientific">Fictibacillus arsenicus</name>
    <dbReference type="NCBI Taxonomy" id="255247"/>
    <lineage>
        <taxon>Bacteria</taxon>
        <taxon>Bacillati</taxon>
        <taxon>Bacillota</taxon>
        <taxon>Bacilli</taxon>
        <taxon>Bacillales</taxon>
        <taxon>Fictibacillaceae</taxon>
        <taxon>Fictibacillus</taxon>
    </lineage>
</organism>
<accession>A0A1B1Z744</accession>
<dbReference type="InterPro" id="IPR029063">
    <property type="entry name" value="SAM-dependent_MTases_sf"/>
</dbReference>
<keyword evidence="1" id="KW-0489">Methyltransferase</keyword>
<gene>
    <name evidence="1" type="ORF">ABE41_014815</name>
</gene>
<dbReference type="OrthoDB" id="9792989at2"/>
<dbReference type="PANTHER" id="PTHR35276:SF1">
    <property type="entry name" value="TRNA (MNM(5)S(2)U34)-METHYLTRANSFERASE, CHLOROPLASTIC"/>
    <property type="match status" value="1"/>
</dbReference>
<dbReference type="GO" id="GO:0032259">
    <property type="term" value="P:methylation"/>
    <property type="evidence" value="ECO:0007669"/>
    <property type="project" value="UniProtKB-KW"/>
</dbReference>
<proteinExistence type="predicted"/>
<evidence type="ECO:0000313" key="2">
    <source>
        <dbReference type="Proteomes" id="UP000077412"/>
    </source>
</evidence>
<dbReference type="CDD" id="cd02440">
    <property type="entry name" value="AdoMet_MTases"/>
    <property type="match status" value="1"/>
</dbReference>
<dbReference type="GO" id="GO:0008168">
    <property type="term" value="F:methyltransferase activity"/>
    <property type="evidence" value="ECO:0007669"/>
    <property type="project" value="UniProtKB-KW"/>
</dbReference>
<sequence length="191" mass="21272">MKLEGVLPFARTLLRSFCSQGDIAIDATCGNGNDTLYLSKLVGKDGQVFAFDIQERAIEKSKLRLTENQADDNVTFFHASHDEMIKQLPEFAIGKASAAIFNLGYLPGSDKSITTKGSSTIDAIKQLLHILKPEGIIILVIYHGHEEGKREKDLVLDFVKNLDQKKAHVLQYDFINQKNDPPFVVAIEKRG</sequence>
<dbReference type="STRING" id="255247.ABE41_014815"/>